<dbReference type="InterPro" id="IPR001611">
    <property type="entry name" value="Leu-rich_rpt"/>
</dbReference>
<keyword evidence="5" id="KW-0472">Membrane</keyword>
<evidence type="ECO:0000256" key="5">
    <source>
        <dbReference type="ARBA" id="ARBA00023136"/>
    </source>
</evidence>
<reference evidence="6 7" key="1">
    <citation type="journal article" date="2009" name="Nature">
        <title>Evolution of pathogenicity and sexual reproduction in eight Candida genomes.</title>
        <authorList>
            <person name="Butler G."/>
            <person name="Rasmussen M.D."/>
            <person name="Lin M.F."/>
            <person name="Santos M.A."/>
            <person name="Sakthikumar S."/>
            <person name="Munro C.A."/>
            <person name="Rheinbay E."/>
            <person name="Grabherr M."/>
            <person name="Forche A."/>
            <person name="Reedy J.L."/>
            <person name="Agrafioti I."/>
            <person name="Arnaud M.B."/>
            <person name="Bates S."/>
            <person name="Brown A.J."/>
            <person name="Brunke S."/>
            <person name="Costanzo M.C."/>
            <person name="Fitzpatrick D.A."/>
            <person name="de Groot P.W."/>
            <person name="Harris D."/>
            <person name="Hoyer L.L."/>
            <person name="Hube B."/>
            <person name="Klis F.M."/>
            <person name="Kodira C."/>
            <person name="Lennard N."/>
            <person name="Logue M.E."/>
            <person name="Martin R."/>
            <person name="Neiman A.M."/>
            <person name="Nikolaou E."/>
            <person name="Quail M.A."/>
            <person name="Quinn J."/>
            <person name="Santos M.C."/>
            <person name="Schmitzberger F.F."/>
            <person name="Sherlock G."/>
            <person name="Shah P."/>
            <person name="Silverstein K.A."/>
            <person name="Skrzypek M.S."/>
            <person name="Soll D."/>
            <person name="Staggs R."/>
            <person name="Stansfield I."/>
            <person name="Stumpf M.P."/>
            <person name="Sudbery P.E."/>
            <person name="Srikantha T."/>
            <person name="Zeng Q."/>
            <person name="Berman J."/>
            <person name="Berriman M."/>
            <person name="Heitman J."/>
            <person name="Gow N.A."/>
            <person name="Lorenz M.C."/>
            <person name="Birren B.W."/>
            <person name="Kellis M."/>
            <person name="Cuomo C.A."/>
        </authorList>
    </citation>
    <scope>NUCLEOTIDE SEQUENCE [LARGE SCALE GENOMIC DNA]</scope>
    <source>
        <strain evidence="7">ATCC MYA-3404 / T1</strain>
    </source>
</reference>
<proteinExistence type="predicted"/>
<dbReference type="VEuPathDB" id="FungiDB:CTRG_02158"/>
<dbReference type="HOGENOM" id="CLU_021918_1_0_1"/>
<evidence type="ECO:0000256" key="4">
    <source>
        <dbReference type="ARBA" id="ARBA00022989"/>
    </source>
</evidence>
<dbReference type="PANTHER" id="PTHR24365:SF541">
    <property type="entry name" value="PROTEIN TOLL-RELATED"/>
    <property type="match status" value="1"/>
</dbReference>
<dbReference type="GO" id="GO:0038023">
    <property type="term" value="F:signaling receptor activity"/>
    <property type="evidence" value="ECO:0007669"/>
    <property type="project" value="TreeGrafter"/>
</dbReference>
<evidence type="ECO:0000256" key="2">
    <source>
        <dbReference type="ARBA" id="ARBA00022692"/>
    </source>
</evidence>
<dbReference type="eggNOG" id="ENOG502QSJU">
    <property type="taxonomic scope" value="Eukaryota"/>
</dbReference>
<dbReference type="GO" id="GO:0005886">
    <property type="term" value="C:plasma membrane"/>
    <property type="evidence" value="ECO:0007669"/>
    <property type="project" value="TreeGrafter"/>
</dbReference>
<name>C5M9J6_CANTT</name>
<dbReference type="Proteomes" id="UP000002037">
    <property type="component" value="Unassembled WGS sequence"/>
</dbReference>
<dbReference type="AlphaFoldDB" id="C5M9J6"/>
<dbReference type="InterPro" id="IPR032675">
    <property type="entry name" value="LRR_dom_sf"/>
</dbReference>
<accession>C5M9J6</accession>
<dbReference type="Gene3D" id="3.80.10.10">
    <property type="entry name" value="Ribonuclease Inhibitor"/>
    <property type="match status" value="2"/>
</dbReference>
<keyword evidence="2" id="KW-0812">Transmembrane</keyword>
<dbReference type="PANTHER" id="PTHR24365">
    <property type="entry name" value="TOLL-LIKE RECEPTOR"/>
    <property type="match status" value="1"/>
</dbReference>
<protein>
    <submittedName>
        <fullName evidence="6">Uncharacterized protein</fullName>
    </submittedName>
</protein>
<dbReference type="GO" id="GO:0007165">
    <property type="term" value="P:signal transduction"/>
    <property type="evidence" value="ECO:0007669"/>
    <property type="project" value="TreeGrafter"/>
</dbReference>
<keyword evidence="3" id="KW-0732">Signal</keyword>
<evidence type="ECO:0000256" key="3">
    <source>
        <dbReference type="ARBA" id="ARBA00022729"/>
    </source>
</evidence>
<dbReference type="SUPFAM" id="SSF52058">
    <property type="entry name" value="L domain-like"/>
    <property type="match status" value="1"/>
</dbReference>
<dbReference type="RefSeq" id="XP_002547861.1">
    <property type="nucleotide sequence ID" value="XM_002547815.1"/>
</dbReference>
<evidence type="ECO:0000313" key="7">
    <source>
        <dbReference type="Proteomes" id="UP000002037"/>
    </source>
</evidence>
<dbReference type="SMART" id="SM00365">
    <property type="entry name" value="LRR_SD22"/>
    <property type="match status" value="5"/>
</dbReference>
<keyword evidence="7" id="KW-1185">Reference proteome</keyword>
<dbReference type="EMBL" id="GG692397">
    <property type="protein sequence ID" value="EER33340.1"/>
    <property type="molecule type" value="Genomic_DNA"/>
</dbReference>
<dbReference type="PROSITE" id="PS51450">
    <property type="entry name" value="LRR"/>
    <property type="match status" value="3"/>
</dbReference>
<organism evidence="6 7">
    <name type="scientific">Candida tropicalis (strain ATCC MYA-3404 / T1)</name>
    <name type="common">Yeast</name>
    <dbReference type="NCBI Taxonomy" id="294747"/>
    <lineage>
        <taxon>Eukaryota</taxon>
        <taxon>Fungi</taxon>
        <taxon>Dikarya</taxon>
        <taxon>Ascomycota</taxon>
        <taxon>Saccharomycotina</taxon>
        <taxon>Pichiomycetes</taxon>
        <taxon>Debaryomycetaceae</taxon>
        <taxon>Candida/Lodderomyces clade</taxon>
        <taxon>Candida</taxon>
    </lineage>
</organism>
<dbReference type="GeneID" id="8296292"/>
<evidence type="ECO:0000256" key="1">
    <source>
        <dbReference type="ARBA" id="ARBA00004167"/>
    </source>
</evidence>
<dbReference type="OrthoDB" id="4019115at2759"/>
<sequence length="686" mass="79289">MILFNDLPDEILEIIVGYIPHENLEDFLTNPIIGKFAFKELYSPVVIHNGTINSIKKLQLSTPHSKVLSTSRFIKLIEKNSDYYPKRIIFERPNDVFEVAEKFPNLMRKSSVEICFIHKSRKPTPNRIFIEKYKEVTIDIDSIITNCSTESLVFFPIELFTHVNSFSQLGKSNIRLNKLSSNWFPKLSSLTLIQEIDYKDLILIPRQLETLECTIGAVNENHVDLALPENLRKLRINTRTALQDIHCIFDISHLKKVQNLHLNDEHYRNPSNRIWNLPRNVKFLRTNRSDMVDIDLAKICPQLVEWQFDNETIDYDGIFIRKLIFPRSMKRLKIPNALLSWNDMASGDEGIVLNLPDSLTELNTTGQSFYPIILDFDQNPLPHLQVLIMNGGVSVSVKRSLPKSLRKLNWESMNIFDLNQLQYLDNLTELCISCSARLNDFSYILPSSLVKLELRGLNLKKIDIKASHLSSVTLFDIKLKQIDNRNLCLPNSIIKLHLMSCGIENIAIAFPPRLSFLDLSGNRIKSIDGHPCDFSELENISPQTFPTSLTHLNLSHNKIDTQWIYDSNLRECKNLKSLDLDDNEISILVTTHLPLSLKKLSLNHNKISTLVNDFEQFQNLEELDLRDNHLHDYFDDLQRCGTFSFGENIQCVYLESNSLTIFSRKTLFDHLSQRKSFEELDIVKPP</sequence>
<gene>
    <name evidence="6" type="ORF">CTRG_02158</name>
</gene>
<dbReference type="Pfam" id="PF13516">
    <property type="entry name" value="LRR_6"/>
    <property type="match status" value="2"/>
</dbReference>
<keyword evidence="4" id="KW-1133">Transmembrane helix</keyword>
<comment type="subcellular location">
    <subcellularLocation>
        <location evidence="1">Membrane</location>
        <topology evidence="1">Single-pass membrane protein</topology>
    </subcellularLocation>
</comment>
<dbReference type="KEGG" id="ctp:CTRG_02158"/>
<evidence type="ECO:0000313" key="6">
    <source>
        <dbReference type="EMBL" id="EER33340.1"/>
    </source>
</evidence>